<evidence type="ECO:0000256" key="4">
    <source>
        <dbReference type="SAM" id="MobiDB-lite"/>
    </source>
</evidence>
<dbReference type="PROSITE" id="PS50067">
    <property type="entry name" value="KINESIN_MOTOR_2"/>
    <property type="match status" value="1"/>
</dbReference>
<reference evidence="6 7" key="1">
    <citation type="submission" date="2020-02" db="EMBL/GenBank/DDBJ databases">
        <title>Draft genome sequence of Haematococcus lacustris strain NIES-144.</title>
        <authorList>
            <person name="Morimoto D."/>
            <person name="Nakagawa S."/>
            <person name="Yoshida T."/>
            <person name="Sawayama S."/>
        </authorList>
    </citation>
    <scope>NUCLEOTIDE SEQUENCE [LARGE SCALE GENOMIC DNA]</scope>
    <source>
        <strain evidence="6 7">NIES-144</strain>
    </source>
</reference>
<dbReference type="InterPro" id="IPR001752">
    <property type="entry name" value="Kinesin_motor_dom"/>
</dbReference>
<dbReference type="Proteomes" id="UP000485058">
    <property type="component" value="Unassembled WGS sequence"/>
</dbReference>
<evidence type="ECO:0000256" key="3">
    <source>
        <dbReference type="PROSITE-ProRule" id="PRU00283"/>
    </source>
</evidence>
<comment type="caution">
    <text evidence="3">Lacks conserved residue(s) required for the propagation of feature annotation.</text>
</comment>
<evidence type="ECO:0000256" key="1">
    <source>
        <dbReference type="ARBA" id="ARBA00023054"/>
    </source>
</evidence>
<dbReference type="GO" id="GO:0003777">
    <property type="term" value="F:microtubule motor activity"/>
    <property type="evidence" value="ECO:0007669"/>
    <property type="project" value="InterPro"/>
</dbReference>
<dbReference type="AlphaFoldDB" id="A0A699YJF6"/>
<comment type="similarity">
    <text evidence="3">Belongs to the TRAFAC class myosin-kinesin ATPase superfamily. Kinesin family.</text>
</comment>
<organism evidence="6 7">
    <name type="scientific">Haematococcus lacustris</name>
    <name type="common">Green alga</name>
    <name type="synonym">Haematococcus pluvialis</name>
    <dbReference type="NCBI Taxonomy" id="44745"/>
    <lineage>
        <taxon>Eukaryota</taxon>
        <taxon>Viridiplantae</taxon>
        <taxon>Chlorophyta</taxon>
        <taxon>core chlorophytes</taxon>
        <taxon>Chlorophyceae</taxon>
        <taxon>CS clade</taxon>
        <taxon>Chlamydomonadales</taxon>
        <taxon>Haematococcaceae</taxon>
        <taxon>Haematococcus</taxon>
    </lineage>
</organism>
<dbReference type="EMBL" id="BLLF01000133">
    <property type="protein sequence ID" value="GFH08038.1"/>
    <property type="molecule type" value="Genomic_DNA"/>
</dbReference>
<feature type="compositionally biased region" description="Low complexity" evidence="4">
    <location>
        <begin position="162"/>
        <end position="199"/>
    </location>
</feature>
<evidence type="ECO:0000256" key="2">
    <source>
        <dbReference type="ARBA" id="ARBA00023175"/>
    </source>
</evidence>
<dbReference type="Gene3D" id="3.40.850.10">
    <property type="entry name" value="Kinesin motor domain"/>
    <property type="match status" value="1"/>
</dbReference>
<dbReference type="PANTHER" id="PTHR47968:SF75">
    <property type="entry name" value="CENTROMERE-ASSOCIATED PROTEIN E"/>
    <property type="match status" value="1"/>
</dbReference>
<dbReference type="SMART" id="SM00129">
    <property type="entry name" value="KISc"/>
    <property type="match status" value="1"/>
</dbReference>
<dbReference type="InterPro" id="IPR027417">
    <property type="entry name" value="P-loop_NTPase"/>
</dbReference>
<keyword evidence="7" id="KW-1185">Reference proteome</keyword>
<name>A0A699YJF6_HAELA</name>
<dbReference type="Pfam" id="PF00225">
    <property type="entry name" value="Kinesin"/>
    <property type="match status" value="1"/>
</dbReference>
<proteinExistence type="inferred from homology"/>
<dbReference type="GO" id="GO:0005524">
    <property type="term" value="F:ATP binding"/>
    <property type="evidence" value="ECO:0007669"/>
    <property type="project" value="InterPro"/>
</dbReference>
<sequence>MEAGDSDRLRQKEASNINRSLLTLGTVIRALGDLPAARKHVPFRDSKLTRILQPALAGNARMAIVVTISPAGRAVDTTRAALHFANAAKRVVMSPKAAKDVWQGALIAKDEESRRSFDGSVDLASTSWWLPSLGPASAAGPSTAGNLEGIPEGGDDTTFQLGSSPASGAAAGSSSLMPGAAPSKLLGSTATAAAAMETE</sequence>
<dbReference type="GO" id="GO:0007018">
    <property type="term" value="P:microtubule-based movement"/>
    <property type="evidence" value="ECO:0007669"/>
    <property type="project" value="InterPro"/>
</dbReference>
<evidence type="ECO:0000313" key="6">
    <source>
        <dbReference type="EMBL" id="GFH08038.1"/>
    </source>
</evidence>
<protein>
    <submittedName>
        <fullName evidence="6">Kinesin motor domain-containing protein</fullName>
    </submittedName>
</protein>
<dbReference type="PANTHER" id="PTHR47968">
    <property type="entry name" value="CENTROMERE PROTEIN E"/>
    <property type="match status" value="1"/>
</dbReference>
<gene>
    <name evidence="6" type="ORF">HaLaN_02935</name>
</gene>
<accession>A0A699YJF6</accession>
<feature type="region of interest" description="Disordered" evidence="4">
    <location>
        <begin position="139"/>
        <end position="199"/>
    </location>
</feature>
<feature type="domain" description="Kinesin motor" evidence="5">
    <location>
        <begin position="1"/>
        <end position="91"/>
    </location>
</feature>
<dbReference type="InterPro" id="IPR027640">
    <property type="entry name" value="Kinesin-like_fam"/>
</dbReference>
<comment type="caution">
    <text evidence="6">The sequence shown here is derived from an EMBL/GenBank/DDBJ whole genome shotgun (WGS) entry which is preliminary data.</text>
</comment>
<evidence type="ECO:0000259" key="5">
    <source>
        <dbReference type="PROSITE" id="PS50067"/>
    </source>
</evidence>
<dbReference type="GO" id="GO:0008017">
    <property type="term" value="F:microtubule binding"/>
    <property type="evidence" value="ECO:0007669"/>
    <property type="project" value="InterPro"/>
</dbReference>
<keyword evidence="1" id="KW-0175">Coiled coil</keyword>
<keyword evidence="2" id="KW-0505">Motor protein</keyword>
<dbReference type="SUPFAM" id="SSF52540">
    <property type="entry name" value="P-loop containing nucleoside triphosphate hydrolases"/>
    <property type="match status" value="1"/>
</dbReference>
<evidence type="ECO:0000313" key="7">
    <source>
        <dbReference type="Proteomes" id="UP000485058"/>
    </source>
</evidence>
<dbReference type="InterPro" id="IPR036961">
    <property type="entry name" value="Kinesin_motor_dom_sf"/>
</dbReference>